<feature type="compositionally biased region" description="Polar residues" evidence="2">
    <location>
        <begin position="87"/>
        <end position="96"/>
    </location>
</feature>
<evidence type="ECO:0000313" key="3">
    <source>
        <dbReference type="EMBL" id="EOH73391.1"/>
    </source>
</evidence>
<protein>
    <recommendedName>
        <fullName evidence="7">DUF4315 family protein</fullName>
    </recommendedName>
</protein>
<dbReference type="PATRIC" id="fig|1158601.3.peg.3634"/>
<feature type="compositionally biased region" description="Polar residues" evidence="2">
    <location>
        <begin position="69"/>
        <end position="79"/>
    </location>
</feature>
<comment type="caution">
    <text evidence="3">The sequence shown here is derived from an EMBL/GenBank/DDBJ whole genome shotgun (WGS) entry which is preliminary data.</text>
</comment>
<dbReference type="Proteomes" id="UP000013783">
    <property type="component" value="Unassembled WGS sequence"/>
</dbReference>
<proteinExistence type="predicted"/>
<feature type="region of interest" description="Disordered" evidence="2">
    <location>
        <begin position="69"/>
        <end position="96"/>
    </location>
</feature>
<dbReference type="STRING" id="71451.RV07_GL003388"/>
<dbReference type="EMBL" id="ASWA01000003">
    <property type="protein sequence ID" value="EOT67323.1"/>
    <property type="molecule type" value="Genomic_DNA"/>
</dbReference>
<dbReference type="EMBL" id="AJAK01000026">
    <property type="protein sequence ID" value="EOH73391.1"/>
    <property type="molecule type" value="Genomic_DNA"/>
</dbReference>
<gene>
    <name evidence="4" type="ORF">I585_02844</name>
    <name evidence="3" type="ORF">UAI_03660</name>
</gene>
<dbReference type="Proteomes" id="UP000014148">
    <property type="component" value="Unassembled WGS sequence"/>
</dbReference>
<dbReference type="RefSeq" id="WP_010742438.1">
    <property type="nucleotide sequence ID" value="NZ_KB946251.1"/>
</dbReference>
<evidence type="ECO:0008006" key="7">
    <source>
        <dbReference type="Google" id="ProtNLM"/>
    </source>
</evidence>
<keyword evidence="1" id="KW-0175">Coiled coil</keyword>
<name>R2QY90_9ENTE</name>
<reference evidence="4 6" key="2">
    <citation type="submission" date="2013-03" db="EMBL/GenBank/DDBJ databases">
        <title>The Genome Sequence of Enterococcus malodoratus ATCC_43197 (PacBio/Illumina hybrid assembly).</title>
        <authorList>
            <consortium name="The Broad Institute Genomics Platform"/>
            <consortium name="The Broad Institute Genome Sequencing Center for Infectious Disease"/>
            <person name="Earl A."/>
            <person name="Russ C."/>
            <person name="Gilmore M."/>
            <person name="Surin D."/>
            <person name="Walker B."/>
            <person name="Young S."/>
            <person name="Zeng Q."/>
            <person name="Gargeya S."/>
            <person name="Fitzgerald M."/>
            <person name="Haas B."/>
            <person name="Abouelleil A."/>
            <person name="Allen A.W."/>
            <person name="Alvarado L."/>
            <person name="Arachchi H.M."/>
            <person name="Berlin A.M."/>
            <person name="Chapman S.B."/>
            <person name="Gainer-Dewar J."/>
            <person name="Goldberg J."/>
            <person name="Griggs A."/>
            <person name="Gujja S."/>
            <person name="Hansen M."/>
            <person name="Howarth C."/>
            <person name="Imamovic A."/>
            <person name="Ireland A."/>
            <person name="Larimer J."/>
            <person name="McCowan C."/>
            <person name="Murphy C."/>
            <person name="Pearson M."/>
            <person name="Poon T.W."/>
            <person name="Priest M."/>
            <person name="Roberts A."/>
            <person name="Saif S."/>
            <person name="Shea T."/>
            <person name="Sisk P."/>
            <person name="Sykes S."/>
            <person name="Wortman J."/>
            <person name="Nusbaum C."/>
            <person name="Birren B."/>
        </authorList>
    </citation>
    <scope>NUCLEOTIDE SEQUENCE [LARGE SCALE GENOMIC DNA]</scope>
    <source>
        <strain evidence="4 6">ATCC 43197</strain>
    </source>
</reference>
<sequence length="96" mass="10757">MGKIEDLQKRRNRLAKELEKAEQTLKKQNEICKTKRATLEQLDMDIVSQLLVDKGMDMKDLMNMLGNNNAAVSPSSNGKVVNEENHSNLGGQSDEV</sequence>
<dbReference type="GeneID" id="301216932"/>
<keyword evidence="6" id="KW-1185">Reference proteome</keyword>
<evidence type="ECO:0000313" key="6">
    <source>
        <dbReference type="Proteomes" id="UP000014148"/>
    </source>
</evidence>
<reference evidence="3 5" key="1">
    <citation type="submission" date="2013-02" db="EMBL/GenBank/DDBJ databases">
        <title>The Genome Sequence of Enterococcus malodoratus ATCC_43197.</title>
        <authorList>
            <consortium name="The Broad Institute Genome Sequencing Platform"/>
            <consortium name="The Broad Institute Genome Sequencing Center for Infectious Disease"/>
            <person name="Earl A.M."/>
            <person name="Gilmore M.S."/>
            <person name="Lebreton F."/>
            <person name="Walker B."/>
            <person name="Young S.K."/>
            <person name="Zeng Q."/>
            <person name="Gargeya S."/>
            <person name="Fitzgerald M."/>
            <person name="Haas B."/>
            <person name="Abouelleil A."/>
            <person name="Alvarado L."/>
            <person name="Arachchi H.M."/>
            <person name="Berlin A.M."/>
            <person name="Chapman S.B."/>
            <person name="Dewar J."/>
            <person name="Goldberg J."/>
            <person name="Griggs A."/>
            <person name="Gujja S."/>
            <person name="Hansen M."/>
            <person name="Howarth C."/>
            <person name="Imamovic A."/>
            <person name="Larimer J."/>
            <person name="McCowan C."/>
            <person name="Murphy C."/>
            <person name="Neiman D."/>
            <person name="Pearson M."/>
            <person name="Priest M."/>
            <person name="Roberts A."/>
            <person name="Saif S."/>
            <person name="Shea T."/>
            <person name="Sisk P."/>
            <person name="Sykes S."/>
            <person name="Wortman J."/>
            <person name="Nusbaum C."/>
            <person name="Birren B."/>
        </authorList>
    </citation>
    <scope>NUCLEOTIDE SEQUENCE [LARGE SCALE GENOMIC DNA]</scope>
    <source>
        <strain evidence="3 5">ATCC 43197</strain>
    </source>
</reference>
<evidence type="ECO:0000256" key="1">
    <source>
        <dbReference type="SAM" id="Coils"/>
    </source>
</evidence>
<accession>R2QY90</accession>
<dbReference type="AlphaFoldDB" id="R2QY90"/>
<evidence type="ECO:0000313" key="5">
    <source>
        <dbReference type="Proteomes" id="UP000013783"/>
    </source>
</evidence>
<evidence type="ECO:0000256" key="2">
    <source>
        <dbReference type="SAM" id="MobiDB-lite"/>
    </source>
</evidence>
<feature type="coiled-coil region" evidence="1">
    <location>
        <begin position="4"/>
        <end position="38"/>
    </location>
</feature>
<organism evidence="3 5">
    <name type="scientific">Enterococcus malodoratus ATCC 43197</name>
    <dbReference type="NCBI Taxonomy" id="1158601"/>
    <lineage>
        <taxon>Bacteria</taxon>
        <taxon>Bacillati</taxon>
        <taxon>Bacillota</taxon>
        <taxon>Bacilli</taxon>
        <taxon>Lactobacillales</taxon>
        <taxon>Enterococcaceae</taxon>
        <taxon>Enterococcus</taxon>
    </lineage>
</organism>
<evidence type="ECO:0000313" key="4">
    <source>
        <dbReference type="EMBL" id="EOT67323.1"/>
    </source>
</evidence>